<dbReference type="AlphaFoldDB" id="A0A9W4X610"/>
<accession>A0A9W4X610</accession>
<reference evidence="1" key="1">
    <citation type="submission" date="2022-08" db="EMBL/GenBank/DDBJ databases">
        <authorList>
            <person name="Kallberg Y."/>
            <person name="Tangrot J."/>
            <person name="Rosling A."/>
        </authorList>
    </citation>
    <scope>NUCLEOTIDE SEQUENCE</scope>
    <source>
        <strain evidence="1">Wild A</strain>
    </source>
</reference>
<comment type="caution">
    <text evidence="1">The sequence shown here is derived from an EMBL/GenBank/DDBJ whole genome shotgun (WGS) entry which is preliminary data.</text>
</comment>
<dbReference type="Proteomes" id="UP001153678">
    <property type="component" value="Unassembled WGS sequence"/>
</dbReference>
<evidence type="ECO:0000313" key="2">
    <source>
        <dbReference type="Proteomes" id="UP001153678"/>
    </source>
</evidence>
<sequence length="217" mass="24420">MVKVTLDLWKNFGEKVPLSLTYPGIVERKEYIITVVNLTKGTPVHNIPAEYKSYPLLVNYGTMKPSSNIYLWFQHLKPGISISDSEDDSACTLDVLFKGKSEAIVRYQNLNIDNSEKLIDYTFCEIDQCSKISSNKPCGAETIIHKFQTILEPDSDVINVHKVSRETGHTEGYMLPIFQSCILSKLFNEDKHVQGLIGHEVNGKFGDHGDSDASVYD</sequence>
<proteinExistence type="predicted"/>
<keyword evidence="2" id="KW-1185">Reference proteome</keyword>
<name>A0A9W4X610_9GLOM</name>
<evidence type="ECO:0000313" key="1">
    <source>
        <dbReference type="EMBL" id="CAI2189099.1"/>
    </source>
</evidence>
<dbReference type="OrthoDB" id="2323217at2759"/>
<dbReference type="EMBL" id="CAMKVN010005606">
    <property type="protein sequence ID" value="CAI2189099.1"/>
    <property type="molecule type" value="Genomic_DNA"/>
</dbReference>
<gene>
    <name evidence="1" type="ORF">FWILDA_LOCUS13912</name>
</gene>
<protein>
    <submittedName>
        <fullName evidence="1">7650_t:CDS:1</fullName>
    </submittedName>
</protein>
<organism evidence="1 2">
    <name type="scientific">Funneliformis geosporum</name>
    <dbReference type="NCBI Taxonomy" id="1117311"/>
    <lineage>
        <taxon>Eukaryota</taxon>
        <taxon>Fungi</taxon>
        <taxon>Fungi incertae sedis</taxon>
        <taxon>Mucoromycota</taxon>
        <taxon>Glomeromycotina</taxon>
        <taxon>Glomeromycetes</taxon>
        <taxon>Glomerales</taxon>
        <taxon>Glomeraceae</taxon>
        <taxon>Funneliformis</taxon>
    </lineage>
</organism>